<reference evidence="1 2" key="1">
    <citation type="submission" date="2022-07" db="EMBL/GenBank/DDBJ databases">
        <title>Two temperate virus in Haloterrigena jeotgali A29.</title>
        <authorList>
            <person name="Deng X."/>
        </authorList>
    </citation>
    <scope>NUCLEOTIDE SEQUENCE [LARGE SCALE GENOMIC DNA]</scope>
    <source>
        <strain evidence="1 2">A29</strain>
    </source>
</reference>
<evidence type="ECO:0000313" key="2">
    <source>
        <dbReference type="Proteomes" id="UP001224926"/>
    </source>
</evidence>
<dbReference type="GeneID" id="39863014"/>
<name>A0AAF0P863_9EURY</name>
<evidence type="ECO:0000313" key="1">
    <source>
        <dbReference type="EMBL" id="WMT06757.1"/>
    </source>
</evidence>
<gene>
    <name evidence="1" type="ORF">NP511_15360</name>
</gene>
<proteinExistence type="predicted"/>
<dbReference type="PROSITE" id="PS51257">
    <property type="entry name" value="PROKAR_LIPOPROTEIN"/>
    <property type="match status" value="1"/>
</dbReference>
<dbReference type="EMBL" id="CP101873">
    <property type="protein sequence ID" value="WMT06757.1"/>
    <property type="molecule type" value="Genomic_DNA"/>
</dbReference>
<dbReference type="Proteomes" id="UP001224926">
    <property type="component" value="Chromosome"/>
</dbReference>
<dbReference type="AlphaFoldDB" id="A0AAF0P863"/>
<keyword evidence="2" id="KW-1185">Reference proteome</keyword>
<accession>A0AAF0P863</accession>
<organism evidence="1 2">
    <name type="scientific">Natrinema thermotolerans</name>
    <dbReference type="NCBI Taxonomy" id="121872"/>
    <lineage>
        <taxon>Archaea</taxon>
        <taxon>Methanobacteriati</taxon>
        <taxon>Methanobacteriota</taxon>
        <taxon>Stenosarchaea group</taxon>
        <taxon>Halobacteria</taxon>
        <taxon>Halobacteriales</taxon>
        <taxon>Natrialbaceae</taxon>
        <taxon>Natrinema</taxon>
    </lineage>
</organism>
<sequence length="445" mass="47214">MSGGDDRRFSRRCSRRTAMRTVAAGGLAVTAAGCLGEDRFWDDPPPFDADGLESVTDAALPDRPDPIPVALSADRLAAFATRVEALLEPIPEPLTEKTVPNGKIRAAIDSDRSDARTALDRLSDRADTISKAEAAADACGHAAGAAGVWAAITSERSFEDVTISRAELSTDRAAFTDSLPAAAAGPAAGAAVYGPLDAWFYLVEDPPDPVDPIRAGRWTRFLERRWRRIRAGDAIRTRYVDSLAEPRSIAADLERAVDALGPHVRDRIADYTREGERLAPVDPVTLLDRDANPDEPGVRLLSRKLGETFDRVWTGPLPSREGDVSSTPQAICLTERTLAAVGAVAPIVDRLDGGDELFPDGADAVREARGAAIDAVASLGDDSPLETWLARSLVIALADVDETLARATVSDLEAIAGAYGEYVWLESVARSAPDATATVAAALEG</sequence>
<protein>
    <submittedName>
        <fullName evidence="1">Uncharacterized protein</fullName>
    </submittedName>
</protein>
<dbReference type="RefSeq" id="WP_136396897.1">
    <property type="nucleotide sequence ID" value="NZ_CP101873.1"/>
</dbReference>